<proteinExistence type="predicted"/>
<evidence type="ECO:0000313" key="1">
    <source>
        <dbReference type="EMBL" id="SNX50758.1"/>
    </source>
</evidence>
<name>A0A240EQ60_9VIBR</name>
<keyword evidence="2" id="KW-1185">Reference proteome</keyword>
<accession>A0A240EQ60</accession>
<protein>
    <submittedName>
        <fullName evidence="1">Uncharacterized protein</fullName>
    </submittedName>
</protein>
<sequence length="37" mass="4467">MEFFVLDHEDWYIDKSQWHSGSYTLILFGAKFTQRLG</sequence>
<dbReference type="AlphaFoldDB" id="A0A240EQ60"/>
<evidence type="ECO:0000313" key="2">
    <source>
        <dbReference type="Proteomes" id="UP000219336"/>
    </source>
</evidence>
<organism evidence="1 2">
    <name type="scientific">Vibrio thalassae</name>
    <dbReference type="NCBI Taxonomy" id="1243014"/>
    <lineage>
        <taxon>Bacteria</taxon>
        <taxon>Pseudomonadati</taxon>
        <taxon>Pseudomonadota</taxon>
        <taxon>Gammaproteobacteria</taxon>
        <taxon>Vibrionales</taxon>
        <taxon>Vibrionaceae</taxon>
        <taxon>Vibrio</taxon>
    </lineage>
</organism>
<dbReference type="Proteomes" id="UP000219336">
    <property type="component" value="Unassembled WGS sequence"/>
</dbReference>
<dbReference type="EMBL" id="OANU01000142">
    <property type="protein sequence ID" value="SNX50758.1"/>
    <property type="molecule type" value="Genomic_DNA"/>
</dbReference>
<reference evidence="2" key="1">
    <citation type="submission" date="2016-06" db="EMBL/GenBank/DDBJ databases">
        <authorList>
            <person name="Rodrigo-Torres L."/>
            <person name="Arahal R.D."/>
            <person name="Lucena T."/>
        </authorList>
    </citation>
    <scope>NUCLEOTIDE SEQUENCE [LARGE SCALE GENOMIC DNA]</scope>
    <source>
        <strain evidence="2">CECT8203</strain>
    </source>
</reference>
<gene>
    <name evidence="1" type="ORF">VTH8203_04432</name>
</gene>